<comment type="caution">
    <text evidence="1">The sequence shown here is derived from an EMBL/GenBank/DDBJ whole genome shotgun (WGS) entry which is preliminary data.</text>
</comment>
<protein>
    <submittedName>
        <fullName evidence="1">Uncharacterized protein</fullName>
    </submittedName>
</protein>
<evidence type="ECO:0000313" key="2">
    <source>
        <dbReference type="Proteomes" id="UP001153269"/>
    </source>
</evidence>
<organism evidence="1 2">
    <name type="scientific">Pleuronectes platessa</name>
    <name type="common">European plaice</name>
    <dbReference type="NCBI Taxonomy" id="8262"/>
    <lineage>
        <taxon>Eukaryota</taxon>
        <taxon>Metazoa</taxon>
        <taxon>Chordata</taxon>
        <taxon>Craniata</taxon>
        <taxon>Vertebrata</taxon>
        <taxon>Euteleostomi</taxon>
        <taxon>Actinopterygii</taxon>
        <taxon>Neopterygii</taxon>
        <taxon>Teleostei</taxon>
        <taxon>Neoteleostei</taxon>
        <taxon>Acanthomorphata</taxon>
        <taxon>Carangaria</taxon>
        <taxon>Pleuronectiformes</taxon>
        <taxon>Pleuronectoidei</taxon>
        <taxon>Pleuronectidae</taxon>
        <taxon>Pleuronectes</taxon>
    </lineage>
</organism>
<keyword evidence="2" id="KW-1185">Reference proteome</keyword>
<sequence>MSSPGVVVISTYSQQQLISSLPKRRTSPSVNYCPDCTSLRLNIVESPQSRALRDLHITQNKPVKTR</sequence>
<name>A0A9N7ZCS6_PLEPL</name>
<accession>A0A9N7ZCS6</accession>
<evidence type="ECO:0000313" key="1">
    <source>
        <dbReference type="EMBL" id="CAB1459615.1"/>
    </source>
</evidence>
<dbReference type="Proteomes" id="UP001153269">
    <property type="component" value="Unassembled WGS sequence"/>
</dbReference>
<gene>
    <name evidence="1" type="ORF">PLEPLA_LOCUS47452</name>
</gene>
<proteinExistence type="predicted"/>
<reference evidence="1" key="1">
    <citation type="submission" date="2020-03" db="EMBL/GenBank/DDBJ databases">
        <authorList>
            <person name="Weist P."/>
        </authorList>
    </citation>
    <scope>NUCLEOTIDE SEQUENCE</scope>
</reference>
<dbReference type="AlphaFoldDB" id="A0A9N7ZCS6"/>
<dbReference type="EMBL" id="CADEAL010004439">
    <property type="protein sequence ID" value="CAB1459615.1"/>
    <property type="molecule type" value="Genomic_DNA"/>
</dbReference>